<dbReference type="Pfam" id="PF00575">
    <property type="entry name" value="S1"/>
    <property type="match status" value="4"/>
</dbReference>
<dbReference type="Proteomes" id="UP000594468">
    <property type="component" value="Chromosome"/>
</dbReference>
<dbReference type="PANTHER" id="PTHR47559">
    <property type="entry name" value="OS03G0844900 PROTEIN"/>
    <property type="match status" value="1"/>
</dbReference>
<dbReference type="GO" id="GO:0003676">
    <property type="term" value="F:nucleic acid binding"/>
    <property type="evidence" value="ECO:0007669"/>
    <property type="project" value="InterPro"/>
</dbReference>
<reference evidence="3 4" key="1">
    <citation type="submission" date="2020-02" db="EMBL/GenBank/DDBJ databases">
        <authorList>
            <person name="Zheng R.K."/>
            <person name="Sun C.M."/>
        </authorList>
    </citation>
    <scope>NUCLEOTIDE SEQUENCE [LARGE SCALE GENOMIC DNA]</scope>
    <source>
        <strain evidence="4">rifampicinis</strain>
    </source>
</reference>
<evidence type="ECO:0000259" key="2">
    <source>
        <dbReference type="PROSITE" id="PS50126"/>
    </source>
</evidence>
<dbReference type="AlphaFoldDB" id="A0A7S8E8M9"/>
<organism evidence="3 4">
    <name type="scientific">Phototrophicus methaneseepsis</name>
    <dbReference type="NCBI Taxonomy" id="2710758"/>
    <lineage>
        <taxon>Bacteria</taxon>
        <taxon>Bacillati</taxon>
        <taxon>Chloroflexota</taxon>
        <taxon>Candidatus Thermofontia</taxon>
        <taxon>Phototrophicales</taxon>
        <taxon>Phototrophicaceae</taxon>
        <taxon>Phototrophicus</taxon>
    </lineage>
</organism>
<dbReference type="InterPro" id="IPR035104">
    <property type="entry name" value="Ribosomal_protein_S1-like"/>
</dbReference>
<dbReference type="InterPro" id="IPR052757">
    <property type="entry name" value="Ribosomal_protein_S1"/>
</dbReference>
<feature type="compositionally biased region" description="Acidic residues" evidence="1">
    <location>
        <begin position="63"/>
        <end position="121"/>
    </location>
</feature>
<sequence length="568" mass="61992">MDQSELGKTEEGTNVSQSAELPENEEQGTVRAEAGNGANENVATEIDAQPMDAEDSAQSGDAQDSEEAVTEVVAEDESQDATEADASDDDAGSDDVDDSESEDVPAQDISSTDEDDDDAPATDDQTASNGLRRGDIVQGTVSSTTPMAVHITLENGVVGRVPARELELMSRKVLESLQEGAEVTVFVVNPLNHKGDTILSINQAQEEIDWREAEEYLESKRVYDGRIGGYNKGGLIVRFGQLRGFVPQSQIGDTRMRMMNGDTPEERYGSMINENISVKVMEVDRSRNRLILSERAAMREVRQRRKESLITELEVGEDREGVVVSLENFGAFVDIGGAEGLVHLTEISWEHLTHPRQALSVGQDVNVKVISIDADNNRIGLSIKSLLPDPWDEIAATYPAGALVRGSITKLAKFGAFAKILGSPSVEGLIHISEMADHRVEHPRDVVKRGDELTLRVVKVDVKDRRLGLSIKRVNSEEYLDQDLERAYKEAPEHTETPEEKPGDEEKPGVIEQAKDAVEDAAEAVKDTVEDVVETVTEAAEDAVDAVQDAIENVTDTADEAENEDDTE</sequence>
<accession>A0A7S8E8M9</accession>
<evidence type="ECO:0000256" key="1">
    <source>
        <dbReference type="SAM" id="MobiDB-lite"/>
    </source>
</evidence>
<dbReference type="InterPro" id="IPR003029">
    <property type="entry name" value="S1_domain"/>
</dbReference>
<dbReference type="CDD" id="cd05688">
    <property type="entry name" value="S1_RPS1_repeat_ec3"/>
    <property type="match status" value="1"/>
</dbReference>
<proteinExistence type="predicted"/>
<dbReference type="PROSITE" id="PS50126">
    <property type="entry name" value="S1"/>
    <property type="match status" value="4"/>
</dbReference>
<evidence type="ECO:0000313" key="3">
    <source>
        <dbReference type="EMBL" id="QPC82420.1"/>
    </source>
</evidence>
<dbReference type="SUPFAM" id="SSF50249">
    <property type="entry name" value="Nucleic acid-binding proteins"/>
    <property type="match status" value="4"/>
</dbReference>
<feature type="domain" description="S1 motif" evidence="2">
    <location>
        <begin position="134"/>
        <end position="202"/>
    </location>
</feature>
<dbReference type="CDD" id="cd04465">
    <property type="entry name" value="S1_RPS1_repeat_ec2_hs2"/>
    <property type="match status" value="1"/>
</dbReference>
<feature type="region of interest" description="Disordered" evidence="1">
    <location>
        <begin position="540"/>
        <end position="568"/>
    </location>
</feature>
<dbReference type="Gene3D" id="1.20.120.20">
    <property type="entry name" value="Apolipoprotein"/>
    <property type="match status" value="1"/>
</dbReference>
<name>A0A7S8E8M9_9CHLR</name>
<gene>
    <name evidence="3" type="ORF">G4Y79_22490</name>
</gene>
<dbReference type="InterPro" id="IPR012340">
    <property type="entry name" value="NA-bd_OB-fold"/>
</dbReference>
<feature type="domain" description="S1 motif" evidence="2">
    <location>
        <begin position="401"/>
        <end position="472"/>
    </location>
</feature>
<dbReference type="SMART" id="SM00316">
    <property type="entry name" value="S1"/>
    <property type="match status" value="4"/>
</dbReference>
<feature type="domain" description="S1 motif" evidence="2">
    <location>
        <begin position="220"/>
        <end position="295"/>
    </location>
</feature>
<dbReference type="EMBL" id="CP062983">
    <property type="protein sequence ID" value="QPC82420.1"/>
    <property type="molecule type" value="Genomic_DNA"/>
</dbReference>
<dbReference type="RefSeq" id="WP_195170489.1">
    <property type="nucleotide sequence ID" value="NZ_CP062983.1"/>
</dbReference>
<dbReference type="Gene3D" id="2.40.50.140">
    <property type="entry name" value="Nucleic acid-binding proteins"/>
    <property type="match status" value="4"/>
</dbReference>
<dbReference type="PRINTS" id="PR00681">
    <property type="entry name" value="RIBOSOMALS1"/>
</dbReference>
<evidence type="ECO:0000313" key="4">
    <source>
        <dbReference type="Proteomes" id="UP000594468"/>
    </source>
</evidence>
<dbReference type="PANTHER" id="PTHR47559:SF1">
    <property type="entry name" value="OS03G0844900 PROTEIN"/>
    <property type="match status" value="1"/>
</dbReference>
<protein>
    <submittedName>
        <fullName evidence="3">S1 RNA-binding domain-containing protein</fullName>
    </submittedName>
</protein>
<feature type="region of interest" description="Disordered" evidence="1">
    <location>
        <begin position="1"/>
        <end position="141"/>
    </location>
</feature>
<dbReference type="KEGG" id="pmet:G4Y79_22490"/>
<feature type="region of interest" description="Disordered" evidence="1">
    <location>
        <begin position="489"/>
        <end position="517"/>
    </location>
</feature>
<feature type="domain" description="S1 motif" evidence="2">
    <location>
        <begin position="316"/>
        <end position="384"/>
    </location>
</feature>
<keyword evidence="4" id="KW-1185">Reference proteome</keyword>
<feature type="compositionally biased region" description="Basic and acidic residues" evidence="1">
    <location>
        <begin position="1"/>
        <end position="11"/>
    </location>
</feature>
<feature type="compositionally biased region" description="Low complexity" evidence="1">
    <location>
        <begin position="32"/>
        <end position="41"/>
    </location>
</feature>
<feature type="compositionally biased region" description="Acidic residues" evidence="1">
    <location>
        <begin position="557"/>
        <end position="568"/>
    </location>
</feature>